<proteinExistence type="predicted"/>
<dbReference type="Proteomes" id="UP000248729">
    <property type="component" value="Unassembled WGS sequence"/>
</dbReference>
<accession>A0A2J8GMW2</accession>
<name>A0A2J8GMW2_VIBDI</name>
<gene>
    <name evidence="1" type="ORF">DET48_11815</name>
</gene>
<comment type="caution">
    <text evidence="1">The sequence shown here is derived from an EMBL/GenBank/DDBJ whole genome shotgun (WGS) entry which is preliminary data.</text>
</comment>
<dbReference type="STRING" id="1348635.GCA_000740015_02923"/>
<dbReference type="RefSeq" id="WP_102942043.1">
    <property type="nucleotide sequence ID" value="NZ_QLTR01000018.1"/>
</dbReference>
<dbReference type="EMBL" id="QLTR01000018">
    <property type="protein sequence ID" value="RAS61395.1"/>
    <property type="molecule type" value="Genomic_DNA"/>
</dbReference>
<dbReference type="InterPro" id="IPR021370">
    <property type="entry name" value="DUF2987"/>
</dbReference>
<dbReference type="AlphaFoldDB" id="A0A2J8GMW2"/>
<protein>
    <submittedName>
        <fullName evidence="1">Uncharacterized protein</fullName>
    </submittedName>
</protein>
<evidence type="ECO:0000313" key="1">
    <source>
        <dbReference type="EMBL" id="RAS61395.1"/>
    </source>
</evidence>
<dbReference type="Pfam" id="PF11205">
    <property type="entry name" value="DUF2987"/>
    <property type="match status" value="1"/>
</dbReference>
<organism evidence="1 2">
    <name type="scientific">Vibrio diazotrophicus</name>
    <dbReference type="NCBI Taxonomy" id="685"/>
    <lineage>
        <taxon>Bacteria</taxon>
        <taxon>Pseudomonadati</taxon>
        <taxon>Pseudomonadota</taxon>
        <taxon>Gammaproteobacteria</taxon>
        <taxon>Vibrionales</taxon>
        <taxon>Vibrionaceae</taxon>
        <taxon>Vibrio</taxon>
    </lineage>
</organism>
<reference evidence="1 2" key="1">
    <citation type="submission" date="2018-06" db="EMBL/GenBank/DDBJ databases">
        <title>Freshwater and sediment microbial communities from various areas in North America, analyzing microbe dynamics in response to fracking.</title>
        <authorList>
            <person name="Lamendella R."/>
        </authorList>
    </citation>
    <scope>NUCLEOTIDE SEQUENCE [LARGE SCALE GENOMIC DNA]</scope>
    <source>
        <strain evidence="1 2">99A</strain>
    </source>
</reference>
<evidence type="ECO:0000313" key="2">
    <source>
        <dbReference type="Proteomes" id="UP000248729"/>
    </source>
</evidence>
<sequence length="219" mass="24268">MKGITALALGLICASFSINAAAQEYMFTYSKLYSSLKNNNKPEYPDVKVGVFFVNADTKKLCTIEKAWMEKEEHYELVPSSDIHELLLPIDENLKQANPLVFVDTPQDTRCDFSLVVMTKSALSGQVLYADVEKLLPQMQEILESLGGMFSSWFTPEVAGVTLEFANSLNGFIQLSSGSEVEIVNGKAQVSLAKIGKDGWMKLPEETTRVLPYLPTAKK</sequence>